<proteinExistence type="predicted"/>
<evidence type="ECO:0000259" key="1">
    <source>
        <dbReference type="Pfam" id="PF20057"/>
    </source>
</evidence>
<reference evidence="2 3" key="1">
    <citation type="submission" date="2017-05" db="EMBL/GenBank/DDBJ databases">
        <title>Full genome sequence of Pseudorhodoplanes sinuspersici.</title>
        <authorList>
            <person name="Dastgheib S.M.M."/>
            <person name="Shavandi M."/>
            <person name="Tirandaz H."/>
        </authorList>
    </citation>
    <scope>NUCLEOTIDE SEQUENCE [LARGE SCALE GENOMIC DNA]</scope>
    <source>
        <strain evidence="2 3">RIPI110</strain>
    </source>
</reference>
<name>A0A1W7A0E2_9HYPH</name>
<dbReference type="KEGG" id="psin:CAK95_18815"/>
<dbReference type="OrthoDB" id="7476630at2"/>
<accession>A0A1W7A0E2</accession>
<feature type="domain" description="DUF6456" evidence="1">
    <location>
        <begin position="57"/>
        <end position="190"/>
    </location>
</feature>
<gene>
    <name evidence="2" type="ORF">CAK95_18815</name>
</gene>
<protein>
    <submittedName>
        <fullName evidence="2">DNA replication protein</fullName>
    </submittedName>
</protein>
<dbReference type="InterPro" id="IPR045599">
    <property type="entry name" value="DUF6456"/>
</dbReference>
<sequence>MPSQGCLALTDAGRAFLTRRAHAQQDRGASQVDAFRAQHLSIVSADASARSGLGPKFDESESPLVWLARRKGTDGRPLIEPHQLQAGERLRAEFTAAQMMPRTTSNWHAPIAGRRRDGHAGEHMTDHMVAARQRMRHALDAAGPEFSGLLLDVCCFLKKLDEVERERRWPARSAKVVLQLALERLARHFGYQRDATGKAAAAVRTWAADDFLSEI</sequence>
<dbReference type="EMBL" id="CP021112">
    <property type="protein sequence ID" value="ARQ03056.1"/>
    <property type="molecule type" value="Genomic_DNA"/>
</dbReference>
<evidence type="ECO:0000313" key="3">
    <source>
        <dbReference type="Proteomes" id="UP000194137"/>
    </source>
</evidence>
<dbReference type="STRING" id="1235591.CAK95_18815"/>
<keyword evidence="3" id="KW-1185">Reference proteome</keyword>
<dbReference type="Proteomes" id="UP000194137">
    <property type="component" value="Chromosome"/>
</dbReference>
<dbReference type="Pfam" id="PF20057">
    <property type="entry name" value="DUF6456"/>
    <property type="match status" value="1"/>
</dbReference>
<evidence type="ECO:0000313" key="2">
    <source>
        <dbReference type="EMBL" id="ARQ03056.1"/>
    </source>
</evidence>
<organism evidence="2 3">
    <name type="scientific">Pseudorhodoplanes sinuspersici</name>
    <dbReference type="NCBI Taxonomy" id="1235591"/>
    <lineage>
        <taxon>Bacteria</taxon>
        <taxon>Pseudomonadati</taxon>
        <taxon>Pseudomonadota</taxon>
        <taxon>Alphaproteobacteria</taxon>
        <taxon>Hyphomicrobiales</taxon>
        <taxon>Pseudorhodoplanes</taxon>
    </lineage>
</organism>
<dbReference type="AlphaFoldDB" id="A0A1W7A0E2"/>